<dbReference type="EMBL" id="JAENGZ010001443">
    <property type="protein sequence ID" value="KAG6948037.1"/>
    <property type="molecule type" value="Genomic_DNA"/>
</dbReference>
<dbReference type="Proteomes" id="UP000688947">
    <property type="component" value="Unassembled WGS sequence"/>
</dbReference>
<proteinExistence type="predicted"/>
<comment type="caution">
    <text evidence="1">The sequence shown here is derived from an EMBL/GenBank/DDBJ whole genome shotgun (WGS) entry which is preliminary data.</text>
</comment>
<gene>
    <name evidence="1" type="ORF">JG687_00015726</name>
</gene>
<evidence type="ECO:0000313" key="1">
    <source>
        <dbReference type="EMBL" id="KAG6948037.1"/>
    </source>
</evidence>
<accession>A0A8T1TW52</accession>
<sequence length="78" mass="9118">MTTTTTYWSTLMLMQWRRGTQHLHHRSDCSGLSMIGARLRCSCHCRKHASSKWDIGLRLMSRAMPAYSLKAYRRQMVA</sequence>
<protein>
    <submittedName>
        <fullName evidence="1">Uncharacterized protein</fullName>
    </submittedName>
</protein>
<organism evidence="1 2">
    <name type="scientific">Phytophthora cactorum</name>
    <dbReference type="NCBI Taxonomy" id="29920"/>
    <lineage>
        <taxon>Eukaryota</taxon>
        <taxon>Sar</taxon>
        <taxon>Stramenopiles</taxon>
        <taxon>Oomycota</taxon>
        <taxon>Peronosporomycetes</taxon>
        <taxon>Peronosporales</taxon>
        <taxon>Peronosporaceae</taxon>
        <taxon>Phytophthora</taxon>
    </lineage>
</organism>
<dbReference type="AlphaFoldDB" id="A0A8T1TW52"/>
<evidence type="ECO:0000313" key="2">
    <source>
        <dbReference type="Proteomes" id="UP000688947"/>
    </source>
</evidence>
<reference evidence="1" key="1">
    <citation type="submission" date="2021-01" db="EMBL/GenBank/DDBJ databases">
        <title>Phytophthora aleatoria, a newly-described species from Pinus radiata is distinct from Phytophthora cactorum isolates based on comparative genomics.</title>
        <authorList>
            <person name="Mcdougal R."/>
            <person name="Panda P."/>
            <person name="Williams N."/>
            <person name="Studholme D.J."/>
        </authorList>
    </citation>
    <scope>NUCLEOTIDE SEQUENCE</scope>
    <source>
        <strain evidence="1">NZFS 3830</strain>
    </source>
</reference>
<name>A0A8T1TW52_9STRA</name>